<proteinExistence type="predicted"/>
<evidence type="ECO:0000259" key="1">
    <source>
        <dbReference type="Pfam" id="PF05368"/>
    </source>
</evidence>
<name>A0ABY3VNK8_9MYCO</name>
<dbReference type="RefSeq" id="WP_240262760.1">
    <property type="nucleotide sequence ID" value="NZ_CP092488.2"/>
</dbReference>
<dbReference type="SUPFAM" id="SSF51735">
    <property type="entry name" value="NAD(P)-binding Rossmann-fold domains"/>
    <property type="match status" value="1"/>
</dbReference>
<evidence type="ECO:0000313" key="3">
    <source>
        <dbReference type="Proteomes" id="UP001055336"/>
    </source>
</evidence>
<dbReference type="Gene3D" id="3.90.25.10">
    <property type="entry name" value="UDP-galactose 4-epimerase, domain 1"/>
    <property type="match status" value="1"/>
</dbReference>
<gene>
    <name evidence="2" type="ORF">MKK62_06925</name>
</gene>
<organism evidence="2 3">
    <name type="scientific">Mycobacterium paraterrae</name>
    <dbReference type="NCBI Taxonomy" id="577492"/>
    <lineage>
        <taxon>Bacteria</taxon>
        <taxon>Bacillati</taxon>
        <taxon>Actinomycetota</taxon>
        <taxon>Actinomycetes</taxon>
        <taxon>Mycobacteriales</taxon>
        <taxon>Mycobacteriaceae</taxon>
        <taxon>Mycobacterium</taxon>
    </lineage>
</organism>
<dbReference type="PANTHER" id="PTHR43162">
    <property type="match status" value="1"/>
</dbReference>
<dbReference type="InterPro" id="IPR036291">
    <property type="entry name" value="NAD(P)-bd_dom_sf"/>
</dbReference>
<dbReference type="InterPro" id="IPR051604">
    <property type="entry name" value="Ergot_Alk_Oxidoreductase"/>
</dbReference>
<protein>
    <submittedName>
        <fullName evidence="2">NmrA family NAD(P)-binding protein</fullName>
    </submittedName>
</protein>
<reference evidence="2" key="1">
    <citation type="submission" date="2022-08" db="EMBL/GenBank/DDBJ databases">
        <title>Whole genome sequencing of non-tuberculosis mycobacteria type-strains.</title>
        <authorList>
            <person name="Igarashi Y."/>
            <person name="Osugi A."/>
            <person name="Mitarai S."/>
        </authorList>
    </citation>
    <scope>NUCLEOTIDE SEQUENCE</scope>
    <source>
        <strain evidence="2">DSM 45127</strain>
    </source>
</reference>
<accession>A0ABY3VNK8</accession>
<feature type="domain" description="NmrA-like" evidence="1">
    <location>
        <begin position="7"/>
        <end position="268"/>
    </location>
</feature>
<dbReference type="Pfam" id="PF05368">
    <property type="entry name" value="NmrA"/>
    <property type="match status" value="1"/>
</dbReference>
<dbReference type="EMBL" id="CP092488">
    <property type="protein sequence ID" value="UMB71006.1"/>
    <property type="molecule type" value="Genomic_DNA"/>
</dbReference>
<dbReference type="Gene3D" id="3.40.50.720">
    <property type="entry name" value="NAD(P)-binding Rossmann-like Domain"/>
    <property type="match status" value="1"/>
</dbReference>
<sequence>MSSVDQDGLVVVVGAAGRHGGTGGQVAKRALAAGRQVRALVRSDDERAQRLRRQGVETVVGDLLDLRTLYPALEGADAVYVAYPAAPGLPAALLNVASVLKDMRATSRVIVMSMGAADRNSPSGIARAHAEAEELLIELGTNVTVVRSSAFFYENILRLHAGSINLMNVLLNNFGDSRPAWIAGRDIGDYCASVLLDPDRYATDPIIYPPGHELLAHSEIADIISEEVGRPISYRYISTAEWAGQMNGLVPEATVEHLTKMGEMCENGTTLLRTDVNPAALQAASGGRAPQTFRDFVHQHSAEFGAITATA</sequence>
<dbReference type="InterPro" id="IPR008030">
    <property type="entry name" value="NmrA-like"/>
</dbReference>
<evidence type="ECO:0000313" key="2">
    <source>
        <dbReference type="EMBL" id="UMB71006.1"/>
    </source>
</evidence>
<dbReference type="PANTHER" id="PTHR43162:SF1">
    <property type="entry name" value="PRESTALK A DIFFERENTIATION PROTEIN A"/>
    <property type="match status" value="1"/>
</dbReference>
<keyword evidence="3" id="KW-1185">Reference proteome</keyword>
<dbReference type="Proteomes" id="UP001055336">
    <property type="component" value="Chromosome"/>
</dbReference>